<dbReference type="RefSeq" id="WP_206425824.1">
    <property type="nucleotide sequence ID" value="NZ_CP033896.1"/>
</dbReference>
<dbReference type="InterPro" id="IPR028098">
    <property type="entry name" value="Glyco_trans_4-like_N"/>
</dbReference>
<accession>A0A3G6J5C3</accession>
<keyword evidence="2 4" id="KW-0808">Transferase</keyword>
<dbReference type="PANTHER" id="PTHR12526:SF627">
    <property type="entry name" value="D-RHAMNOSYLTRANSFERASE WBPZ"/>
    <property type="match status" value="1"/>
</dbReference>
<dbReference type="AlphaFoldDB" id="A0A3G6J5C3"/>
<reference evidence="4 5" key="1">
    <citation type="submission" date="2018-11" db="EMBL/GenBank/DDBJ databases">
        <authorList>
            <person name="Kleinhagauer T."/>
            <person name="Glaeser S.P."/>
            <person name="Spergser J."/>
            <person name="Ruckert C."/>
            <person name="Kaempfer P."/>
            <person name="Busse H.-J."/>
        </authorList>
    </citation>
    <scope>NUCLEOTIDE SEQUENCE [LARGE SCALE GENOMIC DNA]</scope>
    <source>
        <strain evidence="4 5">200CH</strain>
    </source>
</reference>
<keyword evidence="5" id="KW-1185">Reference proteome</keyword>
<gene>
    <name evidence="4" type="ORF">CCHOA_04140</name>
</gene>
<evidence type="ECO:0000256" key="1">
    <source>
        <dbReference type="ARBA" id="ARBA00022676"/>
    </source>
</evidence>
<sequence>MFKAAIYGDVSPNVIDGSSIWLISITEVLSRIADEVHLQLKMPATSDLLLGPLRKISNVVIHAPKSELKAKAAADAAARLIENHDIQCTVVRGFDVCYEMSLNDTVSPTLWAYVTDLPFPPEKLSDRNRIRLNTIAQNAARMFSQTQSSRSYLEAIAPFAAGKTVLMPPMIPEMAFVEQNKQRQIGQPLSIVYSGKLARDWKTLEMLTLPKELSAHGISATLTVVGEKFNRCASDPSWVPRMQQALREAAADPDSGVTWLGALSREESIAVIQQADIGLGWRTEELDSSLEISTKALEYGAAGTAPVINVTADHIDLYGSDYPGFVTSTASTGDMAATIADLLPQLNKATHRALAVAQQFSMTAAEERLKQATALLRAGQQAKHRPGSPFNASPATKSKTTATTRICIASHDFKFMGELSAALSAHPNVKLSHDPWKSLHVNTPELSSKAAKEADIILCEFGGPAVVWHAKKKRNGAKLFVRMHGFEFGANWLEELDWEKIDGVVVVSEHYRQLFLNRYPIRPEQTHVIANMIDAADMDRPKTPQARFTVGIVGIVPYLKRPDLAVETLRALRSLDDRFRLRIKSRMPWEYEYIWTDPLQRIRYLEFFDRIRKDTDLRNRISFDQFSPDIANWLRGVGYVLSPSDTESFHLAPAEGAASGALPIVWRRLGSSDIFGEQYIVDSTEEAASRINSLAQASHDSRERVAQECKTTASRWSIENTTSTWFELFGV</sequence>
<evidence type="ECO:0000313" key="5">
    <source>
        <dbReference type="Proteomes" id="UP000269019"/>
    </source>
</evidence>
<dbReference type="PANTHER" id="PTHR12526">
    <property type="entry name" value="GLYCOSYLTRANSFERASE"/>
    <property type="match status" value="1"/>
</dbReference>
<proteinExistence type="predicted"/>
<dbReference type="Proteomes" id="UP000269019">
    <property type="component" value="Chromosome"/>
</dbReference>
<evidence type="ECO:0000313" key="4">
    <source>
        <dbReference type="EMBL" id="AZA13237.1"/>
    </source>
</evidence>
<organism evidence="4 5">
    <name type="scientific">Corynebacterium choanae</name>
    <dbReference type="NCBI Taxonomy" id="1862358"/>
    <lineage>
        <taxon>Bacteria</taxon>
        <taxon>Bacillati</taxon>
        <taxon>Actinomycetota</taxon>
        <taxon>Actinomycetes</taxon>
        <taxon>Mycobacteriales</taxon>
        <taxon>Corynebacteriaceae</taxon>
        <taxon>Corynebacterium</taxon>
    </lineage>
</organism>
<dbReference type="KEGG" id="ccho:CCHOA_04140"/>
<dbReference type="EMBL" id="CP033896">
    <property type="protein sequence ID" value="AZA13237.1"/>
    <property type="molecule type" value="Genomic_DNA"/>
</dbReference>
<dbReference type="Pfam" id="PF13439">
    <property type="entry name" value="Glyco_transf_4"/>
    <property type="match status" value="1"/>
</dbReference>
<dbReference type="SUPFAM" id="SSF53756">
    <property type="entry name" value="UDP-Glycosyltransferase/glycogen phosphorylase"/>
    <property type="match status" value="2"/>
</dbReference>
<name>A0A3G6J5C3_9CORY</name>
<keyword evidence="1" id="KW-0328">Glycosyltransferase</keyword>
<evidence type="ECO:0000259" key="3">
    <source>
        <dbReference type="Pfam" id="PF13439"/>
    </source>
</evidence>
<dbReference type="GO" id="GO:0016740">
    <property type="term" value="F:transferase activity"/>
    <property type="evidence" value="ECO:0007669"/>
    <property type="project" value="UniProtKB-KW"/>
</dbReference>
<feature type="domain" description="Glycosyltransferase subfamily 4-like N-terminal" evidence="3">
    <location>
        <begin position="452"/>
        <end position="535"/>
    </location>
</feature>
<dbReference type="CDD" id="cd03801">
    <property type="entry name" value="GT4_PimA-like"/>
    <property type="match status" value="1"/>
</dbReference>
<protein>
    <submittedName>
        <fullName evidence="4">Glycosyl transferases group 1</fullName>
    </submittedName>
</protein>
<evidence type="ECO:0000256" key="2">
    <source>
        <dbReference type="ARBA" id="ARBA00022679"/>
    </source>
</evidence>
<dbReference type="Gene3D" id="3.40.50.2000">
    <property type="entry name" value="Glycogen Phosphorylase B"/>
    <property type="match status" value="3"/>
</dbReference>